<feature type="domain" description="FAD/NAD(P)-binding" evidence="5">
    <location>
        <begin position="5"/>
        <end position="252"/>
    </location>
</feature>
<evidence type="ECO:0000313" key="6">
    <source>
        <dbReference type="EMBL" id="MEG3614030.1"/>
    </source>
</evidence>
<reference evidence="6" key="2">
    <citation type="submission" date="2024-02" db="EMBL/GenBank/DDBJ databases">
        <authorList>
            <person name="Prathaban M."/>
            <person name="Mythili R."/>
            <person name="Sharmila Devi N."/>
            <person name="Sobanaa M."/>
            <person name="Prathiviraj R."/>
            <person name="Selvin J."/>
        </authorList>
    </citation>
    <scope>NUCLEOTIDE SEQUENCE</scope>
    <source>
        <strain evidence="6">MP1014</strain>
    </source>
</reference>
<dbReference type="Pfam" id="PF07992">
    <property type="entry name" value="Pyr_redox_2"/>
    <property type="match status" value="1"/>
</dbReference>
<dbReference type="PRINTS" id="PR00368">
    <property type="entry name" value="FADPNR"/>
</dbReference>
<dbReference type="InterPro" id="IPR023753">
    <property type="entry name" value="FAD/NAD-binding_dom"/>
</dbReference>
<dbReference type="PANTHER" id="PTHR43735">
    <property type="entry name" value="APOPTOSIS-INDUCING FACTOR 1"/>
    <property type="match status" value="1"/>
</dbReference>
<protein>
    <submittedName>
        <fullName evidence="6">FAD-dependent oxidoreductase</fullName>
    </submittedName>
</protein>
<evidence type="ECO:0000256" key="3">
    <source>
        <dbReference type="ARBA" id="ARBA00022827"/>
    </source>
</evidence>
<dbReference type="PANTHER" id="PTHR43735:SF3">
    <property type="entry name" value="FERROPTOSIS SUPPRESSOR PROTEIN 1"/>
    <property type="match status" value="1"/>
</dbReference>
<dbReference type="SUPFAM" id="SSF51905">
    <property type="entry name" value="FAD/NAD(P)-binding domain"/>
    <property type="match status" value="1"/>
</dbReference>
<evidence type="ECO:0000256" key="1">
    <source>
        <dbReference type="ARBA" id="ARBA00006442"/>
    </source>
</evidence>
<dbReference type="Gene3D" id="3.50.50.100">
    <property type="match status" value="1"/>
</dbReference>
<keyword evidence="2" id="KW-0285">Flavoprotein</keyword>
<reference evidence="6" key="1">
    <citation type="journal article" date="2024" name="Antonie Van Leeuwenhoek">
        <title>Isoptericola haloaureus sp. nov., a dimorphic actinobacterium isolated from mangrove sediments of southeast India, implicating biosaline agricultural significance through nitrogen fixation and salt tolerance genes.</title>
        <authorList>
            <person name="Prathaban M."/>
            <person name="Prathiviraj R."/>
            <person name="Ravichandran M."/>
            <person name="Natarajan S.D."/>
            <person name="Sobanaa M."/>
            <person name="Hari Krishna Kumar S."/>
            <person name="Chandrasekar V."/>
            <person name="Selvin J."/>
        </authorList>
    </citation>
    <scope>NUCLEOTIDE SEQUENCE</scope>
    <source>
        <strain evidence="6">MP1014</strain>
    </source>
</reference>
<evidence type="ECO:0000313" key="7">
    <source>
        <dbReference type="Proteomes" id="UP001310387"/>
    </source>
</evidence>
<sequence>MHHTQVVVVGAGYAGVAAANRIAREGAAHVTVVNPRDEFVERIRLHQHAARTESAVRPLRSVLRPEVALHVGTATRVAGDGVELADGGDLAADRVVHAVGSGAPRSLPGALSVQHLPGATALRDRLDAAAPGTPVTVVGGGLTGIETAAEIAEGRPHLVVRLVASTLAGGLSDAGRDVLRRALAALGVEVREGERVDHVGEGITVDSTSFTVPDLARASGLAVDEAGRLRVDESLRSVQVPTIVAAGDAAATTARWSCQAALPLGIAAATTVLAELRGQEPPAASVGFTATCVSLGRRRGLVQPSELDDTPRGRVLGGRTAALVKEQICRGTVWLARHPSPLFTRAGDLPLVPAWEAA</sequence>
<keyword evidence="4" id="KW-0560">Oxidoreductase</keyword>
<proteinExistence type="inferred from homology"/>
<accession>A0ABU7Z440</accession>
<dbReference type="Proteomes" id="UP001310387">
    <property type="component" value="Unassembled WGS sequence"/>
</dbReference>
<keyword evidence="3" id="KW-0274">FAD</keyword>
<dbReference type="RefSeq" id="WP_332900888.1">
    <property type="nucleotide sequence ID" value="NZ_JBAGLP010000105.1"/>
</dbReference>
<organism evidence="6 7">
    <name type="scientific">Isoptericola haloaureus</name>
    <dbReference type="NCBI Taxonomy" id="1542902"/>
    <lineage>
        <taxon>Bacteria</taxon>
        <taxon>Bacillati</taxon>
        <taxon>Actinomycetota</taxon>
        <taxon>Actinomycetes</taxon>
        <taxon>Micrococcales</taxon>
        <taxon>Promicromonosporaceae</taxon>
        <taxon>Isoptericola</taxon>
    </lineage>
</organism>
<keyword evidence="7" id="KW-1185">Reference proteome</keyword>
<evidence type="ECO:0000256" key="2">
    <source>
        <dbReference type="ARBA" id="ARBA00022630"/>
    </source>
</evidence>
<evidence type="ECO:0000259" key="5">
    <source>
        <dbReference type="Pfam" id="PF07992"/>
    </source>
</evidence>
<dbReference type="InterPro" id="IPR036188">
    <property type="entry name" value="FAD/NAD-bd_sf"/>
</dbReference>
<comment type="similarity">
    <text evidence="1">Belongs to the FAD-dependent oxidoreductase family.</text>
</comment>
<evidence type="ECO:0000256" key="4">
    <source>
        <dbReference type="ARBA" id="ARBA00023002"/>
    </source>
</evidence>
<comment type="caution">
    <text evidence="6">The sequence shown here is derived from an EMBL/GenBank/DDBJ whole genome shotgun (WGS) entry which is preliminary data.</text>
</comment>
<dbReference type="EMBL" id="JBAGLP010000105">
    <property type="protein sequence ID" value="MEG3614030.1"/>
    <property type="molecule type" value="Genomic_DNA"/>
</dbReference>
<dbReference type="PRINTS" id="PR00469">
    <property type="entry name" value="PNDRDTASEII"/>
</dbReference>
<name>A0ABU7Z440_9MICO</name>
<gene>
    <name evidence="6" type="ORF">V5O49_02705</name>
</gene>